<dbReference type="KEGG" id="grc:GI584_16920"/>
<proteinExistence type="inferred from homology"/>
<evidence type="ECO:0000256" key="3">
    <source>
        <dbReference type="ARBA" id="ARBA00022475"/>
    </source>
</evidence>
<keyword evidence="8 10" id="KW-0472">Membrane</keyword>
<dbReference type="EMBL" id="CP045915">
    <property type="protein sequence ID" value="QGH35626.1"/>
    <property type="molecule type" value="Genomic_DNA"/>
</dbReference>
<dbReference type="RefSeq" id="WP_100359619.1">
    <property type="nucleotide sequence ID" value="NZ_CP045915.1"/>
</dbReference>
<evidence type="ECO:0000256" key="4">
    <source>
        <dbReference type="ARBA" id="ARBA00022692"/>
    </source>
</evidence>
<gene>
    <name evidence="12" type="ORF">GI584_16920</name>
</gene>
<dbReference type="SUPFAM" id="SSF161098">
    <property type="entry name" value="MetI-like"/>
    <property type="match status" value="1"/>
</dbReference>
<keyword evidence="7 10" id="KW-1133">Transmembrane helix</keyword>
<feature type="transmembrane region" description="Helical" evidence="10">
    <location>
        <begin position="182"/>
        <end position="207"/>
    </location>
</feature>
<evidence type="ECO:0000256" key="10">
    <source>
        <dbReference type="RuleBase" id="RU363032"/>
    </source>
</evidence>
<comment type="similarity">
    <text evidence="9">Belongs to the binding-protein-dependent transport system permease family. OppBC subfamily.</text>
</comment>
<reference evidence="12 13" key="1">
    <citation type="submission" date="2019-11" db="EMBL/GenBank/DDBJ databases">
        <title>Gracilibacillus salitolerans sp. nov., a moderate halophile isolated from a saline soil in northwest China.</title>
        <authorList>
            <person name="Gan L."/>
        </authorList>
    </citation>
    <scope>NUCLEOTIDE SEQUENCE [LARGE SCALE GENOMIC DNA]</scope>
    <source>
        <strain evidence="12 13">SCU50</strain>
    </source>
</reference>
<dbReference type="InterPro" id="IPR025966">
    <property type="entry name" value="OppC_N"/>
</dbReference>
<evidence type="ECO:0000256" key="9">
    <source>
        <dbReference type="ARBA" id="ARBA00024202"/>
    </source>
</evidence>
<evidence type="ECO:0000313" key="12">
    <source>
        <dbReference type="EMBL" id="QGH35626.1"/>
    </source>
</evidence>
<feature type="transmembrane region" description="Helical" evidence="10">
    <location>
        <begin position="47"/>
        <end position="67"/>
    </location>
</feature>
<dbReference type="GO" id="GO:0015833">
    <property type="term" value="P:peptide transport"/>
    <property type="evidence" value="ECO:0007669"/>
    <property type="project" value="UniProtKB-KW"/>
</dbReference>
<dbReference type="Pfam" id="PF12911">
    <property type="entry name" value="OppC_N"/>
    <property type="match status" value="1"/>
</dbReference>
<dbReference type="InterPro" id="IPR035906">
    <property type="entry name" value="MetI-like_sf"/>
</dbReference>
<dbReference type="GO" id="GO:0015031">
    <property type="term" value="P:protein transport"/>
    <property type="evidence" value="ECO:0007669"/>
    <property type="project" value="UniProtKB-KW"/>
</dbReference>
<evidence type="ECO:0000256" key="1">
    <source>
        <dbReference type="ARBA" id="ARBA00004651"/>
    </source>
</evidence>
<feature type="transmembrane region" description="Helical" evidence="10">
    <location>
        <begin position="297"/>
        <end position="326"/>
    </location>
</feature>
<evidence type="ECO:0000313" key="13">
    <source>
        <dbReference type="Proteomes" id="UP000339690"/>
    </source>
</evidence>
<evidence type="ECO:0000256" key="5">
    <source>
        <dbReference type="ARBA" id="ARBA00022856"/>
    </source>
</evidence>
<comment type="subcellular location">
    <subcellularLocation>
        <location evidence="1 10">Cell membrane</location>
        <topology evidence="1 10">Multi-pass membrane protein</topology>
    </subcellularLocation>
</comment>
<evidence type="ECO:0000256" key="8">
    <source>
        <dbReference type="ARBA" id="ARBA00023136"/>
    </source>
</evidence>
<dbReference type="NCBIfam" id="NF045475">
    <property type="entry name" value="Opp3C"/>
    <property type="match status" value="1"/>
</dbReference>
<keyword evidence="5" id="KW-0571">Peptide transport</keyword>
<feature type="transmembrane region" description="Helical" evidence="10">
    <location>
        <begin position="243"/>
        <end position="262"/>
    </location>
</feature>
<evidence type="ECO:0000259" key="11">
    <source>
        <dbReference type="PROSITE" id="PS50928"/>
    </source>
</evidence>
<keyword evidence="4 10" id="KW-0812">Transmembrane</keyword>
<feature type="domain" description="ABC transmembrane type-1" evidence="11">
    <location>
        <begin position="180"/>
        <end position="369"/>
    </location>
</feature>
<evidence type="ECO:0000256" key="2">
    <source>
        <dbReference type="ARBA" id="ARBA00022448"/>
    </source>
</evidence>
<keyword evidence="13" id="KW-1185">Reference proteome</keyword>
<keyword evidence="3" id="KW-1003">Cell membrane</keyword>
<keyword evidence="2 10" id="KW-0813">Transport</keyword>
<name>A0A5Q2TLK8_9BACI</name>
<dbReference type="GO" id="GO:0055085">
    <property type="term" value="P:transmembrane transport"/>
    <property type="evidence" value="ECO:0007669"/>
    <property type="project" value="InterPro"/>
</dbReference>
<dbReference type="CDD" id="cd06261">
    <property type="entry name" value="TM_PBP2"/>
    <property type="match status" value="1"/>
</dbReference>
<dbReference type="Pfam" id="PF00528">
    <property type="entry name" value="BPD_transp_1"/>
    <property type="match status" value="1"/>
</dbReference>
<protein>
    <submittedName>
        <fullName evidence="12">ABC transporter permease subunit</fullName>
    </submittedName>
</protein>
<feature type="transmembrane region" description="Helical" evidence="10">
    <location>
        <begin position="346"/>
        <end position="372"/>
    </location>
</feature>
<dbReference type="InterPro" id="IPR000515">
    <property type="entry name" value="MetI-like"/>
</dbReference>
<dbReference type="Gene3D" id="1.10.3720.10">
    <property type="entry name" value="MetI-like"/>
    <property type="match status" value="1"/>
</dbReference>
<keyword evidence="6" id="KW-0653">Protein transport</keyword>
<organism evidence="12 13">
    <name type="scientific">Gracilibacillus salitolerans</name>
    <dbReference type="NCBI Taxonomy" id="2663022"/>
    <lineage>
        <taxon>Bacteria</taxon>
        <taxon>Bacillati</taxon>
        <taxon>Bacillota</taxon>
        <taxon>Bacilli</taxon>
        <taxon>Bacillales</taxon>
        <taxon>Bacillaceae</taxon>
        <taxon>Gracilibacillus</taxon>
    </lineage>
</organism>
<dbReference type="AlphaFoldDB" id="A0A5Q2TLK8"/>
<evidence type="ECO:0000256" key="6">
    <source>
        <dbReference type="ARBA" id="ARBA00022927"/>
    </source>
</evidence>
<sequence>MDNQNKQYDPEKFKQVHLKDDISEELSRPQLSYWKDAWLRLGKNKGAISGLVVLAFIILLAFVGPWLNDYSFDGADYDAAYMPPKVKGLEWMGLDGMQTYEVEGTSEQDAIDRGLEGYEIEEQYIQNTDIVLTPEESENGYYTVAMEVDVYAAKGYDEEYFWFGTDSMGRDLWTRIWRGTQISLYIGFLAAMIDMVIGVLYGGVSGYYGGRTDNIMQRIIEVLSGIPNLVVVILMIMLLNPGIIAITIALTITGWIGMARIVRGQVLKLKNQEFILAARTLGANDKRILMKHLIPNVTSVIIINTMFTIPSAIFFEAFLSFIGLGLQPPFASLGTLIDTAFDDYRVYPYMLLYPAVIISLLMIGFNILADGLRDALDPKMRK</sequence>
<dbReference type="InterPro" id="IPR050366">
    <property type="entry name" value="BP-dependent_transpt_permease"/>
</dbReference>
<dbReference type="PANTHER" id="PTHR43386">
    <property type="entry name" value="OLIGOPEPTIDE TRANSPORT SYSTEM PERMEASE PROTEIN APPC"/>
    <property type="match status" value="1"/>
</dbReference>
<accession>A0A5Q2TLK8</accession>
<dbReference type="PANTHER" id="PTHR43386:SF24">
    <property type="entry name" value="OLIGOPEPTIDE TRANSPORT SYSTEM PERMEASE PROTEIN AMID"/>
    <property type="match status" value="1"/>
</dbReference>
<feature type="transmembrane region" description="Helical" evidence="10">
    <location>
        <begin position="219"/>
        <end position="237"/>
    </location>
</feature>
<dbReference type="PROSITE" id="PS50928">
    <property type="entry name" value="ABC_TM1"/>
    <property type="match status" value="1"/>
</dbReference>
<dbReference type="GO" id="GO:0005886">
    <property type="term" value="C:plasma membrane"/>
    <property type="evidence" value="ECO:0007669"/>
    <property type="project" value="UniProtKB-SubCell"/>
</dbReference>
<dbReference type="Proteomes" id="UP000339690">
    <property type="component" value="Chromosome"/>
</dbReference>
<evidence type="ECO:0000256" key="7">
    <source>
        <dbReference type="ARBA" id="ARBA00022989"/>
    </source>
</evidence>